<keyword evidence="16" id="KW-1185">Reference proteome</keyword>
<reference evidence="16" key="1">
    <citation type="journal article" date="2019" name="Int. J. Syst. Evol. Microbiol.">
        <title>The Global Catalogue of Microorganisms (GCM) 10K type strain sequencing project: providing services to taxonomists for standard genome sequencing and annotation.</title>
        <authorList>
            <consortium name="The Broad Institute Genomics Platform"/>
            <consortium name="The Broad Institute Genome Sequencing Center for Infectious Disease"/>
            <person name="Wu L."/>
            <person name="Ma J."/>
        </authorList>
    </citation>
    <scope>NUCLEOTIDE SEQUENCE [LARGE SCALE GENOMIC DNA]</scope>
    <source>
        <strain evidence="16">KCTC 42473</strain>
    </source>
</reference>
<evidence type="ECO:0000259" key="14">
    <source>
        <dbReference type="Pfam" id="PF07715"/>
    </source>
</evidence>
<keyword evidence="7 10" id="KW-0472">Membrane</keyword>
<keyword evidence="3 10" id="KW-0813">Transport</keyword>
<evidence type="ECO:0000256" key="11">
    <source>
        <dbReference type="RuleBase" id="RU003357"/>
    </source>
</evidence>
<dbReference type="InterPro" id="IPR036942">
    <property type="entry name" value="Beta-barrel_TonB_sf"/>
</dbReference>
<evidence type="ECO:0000256" key="2">
    <source>
        <dbReference type="ARBA" id="ARBA00009810"/>
    </source>
</evidence>
<dbReference type="EMBL" id="JBHRXY010000001">
    <property type="protein sequence ID" value="MFC3628012.1"/>
    <property type="molecule type" value="Genomic_DNA"/>
</dbReference>
<evidence type="ECO:0000256" key="12">
    <source>
        <dbReference type="SAM" id="SignalP"/>
    </source>
</evidence>
<gene>
    <name evidence="15" type="ORF">ACFOM8_00980</name>
</gene>
<feature type="domain" description="TonB-dependent receptor plug" evidence="14">
    <location>
        <begin position="52"/>
        <end position="168"/>
    </location>
</feature>
<evidence type="ECO:0000256" key="4">
    <source>
        <dbReference type="ARBA" id="ARBA00022452"/>
    </source>
</evidence>
<keyword evidence="12" id="KW-0732">Signal</keyword>
<feature type="chain" id="PRO_5047460142" evidence="12">
    <location>
        <begin position="30"/>
        <end position="754"/>
    </location>
</feature>
<dbReference type="PANTHER" id="PTHR30069">
    <property type="entry name" value="TONB-DEPENDENT OUTER MEMBRANE RECEPTOR"/>
    <property type="match status" value="1"/>
</dbReference>
<evidence type="ECO:0000313" key="16">
    <source>
        <dbReference type="Proteomes" id="UP001595539"/>
    </source>
</evidence>
<dbReference type="PROSITE" id="PS52016">
    <property type="entry name" value="TONB_DEPENDENT_REC_3"/>
    <property type="match status" value="1"/>
</dbReference>
<dbReference type="PANTHER" id="PTHR30069:SF51">
    <property type="entry name" value="FERRIENTEROBACTIN RECEPTOR"/>
    <property type="match status" value="1"/>
</dbReference>
<dbReference type="InterPro" id="IPR037066">
    <property type="entry name" value="Plug_dom_sf"/>
</dbReference>
<keyword evidence="9 10" id="KW-0998">Cell outer membrane</keyword>
<dbReference type="NCBIfam" id="NF010051">
    <property type="entry name" value="PRK13528.1"/>
    <property type="match status" value="1"/>
</dbReference>
<evidence type="ECO:0000256" key="1">
    <source>
        <dbReference type="ARBA" id="ARBA00004571"/>
    </source>
</evidence>
<keyword evidence="8 15" id="KW-0675">Receptor</keyword>
<dbReference type="NCBIfam" id="TIGR01783">
    <property type="entry name" value="TonB-siderophor"/>
    <property type="match status" value="1"/>
</dbReference>
<dbReference type="InterPro" id="IPR010105">
    <property type="entry name" value="TonB_sidphr_rcpt"/>
</dbReference>
<dbReference type="Gene3D" id="2.170.130.10">
    <property type="entry name" value="TonB-dependent receptor, plug domain"/>
    <property type="match status" value="1"/>
</dbReference>
<keyword evidence="6 11" id="KW-0798">TonB box</keyword>
<dbReference type="Pfam" id="PF07715">
    <property type="entry name" value="Plug"/>
    <property type="match status" value="1"/>
</dbReference>
<name>A0ABV7TZ13_9RHOB</name>
<comment type="subcellular location">
    <subcellularLocation>
        <location evidence="1 10">Cell outer membrane</location>
        <topology evidence="1 10">Multi-pass membrane protein</topology>
    </subcellularLocation>
</comment>
<dbReference type="InterPro" id="IPR039426">
    <property type="entry name" value="TonB-dep_rcpt-like"/>
</dbReference>
<evidence type="ECO:0000256" key="7">
    <source>
        <dbReference type="ARBA" id="ARBA00023136"/>
    </source>
</evidence>
<dbReference type="Proteomes" id="UP001595539">
    <property type="component" value="Unassembled WGS sequence"/>
</dbReference>
<comment type="similarity">
    <text evidence="2 10 11">Belongs to the TonB-dependent receptor family.</text>
</comment>
<feature type="domain" description="TonB-dependent receptor-like beta-barrel" evidence="13">
    <location>
        <begin position="280"/>
        <end position="722"/>
    </location>
</feature>
<dbReference type="SUPFAM" id="SSF56935">
    <property type="entry name" value="Porins"/>
    <property type="match status" value="1"/>
</dbReference>
<dbReference type="Gene3D" id="2.40.170.20">
    <property type="entry name" value="TonB-dependent receptor, beta-barrel domain"/>
    <property type="match status" value="1"/>
</dbReference>
<feature type="signal peptide" evidence="12">
    <location>
        <begin position="1"/>
        <end position="29"/>
    </location>
</feature>
<evidence type="ECO:0000256" key="8">
    <source>
        <dbReference type="ARBA" id="ARBA00023170"/>
    </source>
</evidence>
<sequence>MAAFRSRLVSGTSLSLLMSVGLVVAPVRAQETGEVTVLEEIVLTAEEQAKQALGVSQITAEDLEKQPVVNDISEVVRKQPGVNLTGSTATGQRGNQRQIDIRGMGPENTLILIDGKPVLSRNSVKMSRGGERDTRGDSNWVPAELIERIEVIRGPAAARYGSGASGGVVNIITKRPETFTGQIGLHWNQPENDKEGVTKRTNFLLAGPAGERLTFRVFGNYNETGGDDPDLNPPQLDEDTGELTETYAAREGVVNKDLGTLLTWDMAPGHELDLQFDFSRQGNIYAGDTRNGSVSEDAAGLVGSETSRMYRRVLSATHRGEYDFGESMSYLQWEQTDNTRLCTGLSGSVEDNYVPCVDTDGDGENDAFRYNTIDLDNITAKSEWIMPMNLGGKASRVTLGAEYRGEFMKDPNSILNSLAEDPAVAEELAELLGIPTDPALRDTESEQNLIGLYAESNIEWDERLTLTPALRFDYSDTFGSAWSPGLNATYEFSDEWTVKLGVARAFKTPNLFQLNPNYVYRTRGNGCPYFEGIQVDGPCLVIGNPDLEAEKSLNSEIGVAYAGAQGINASLTYFHNDYDNRIGSGFVQYNEGATTDRIYRWENEGKAVISGLEGNFSTDLGDRFAFNANFTKMIKSEKDNGEPLSLVPEYTINAALDWYATEALTVTLSATHYGEISAAGIASTTGEVYEDTESRDPYTLVNLGGNWQINDTARVSAGITNLLDKTVVRTGSGANANTFNEPGRAFYLTLNKSF</sequence>
<comment type="caution">
    <text evidence="15">The sequence shown here is derived from an EMBL/GenBank/DDBJ whole genome shotgun (WGS) entry which is preliminary data.</text>
</comment>
<evidence type="ECO:0000259" key="13">
    <source>
        <dbReference type="Pfam" id="PF00593"/>
    </source>
</evidence>
<evidence type="ECO:0000256" key="6">
    <source>
        <dbReference type="ARBA" id="ARBA00023077"/>
    </source>
</evidence>
<dbReference type="CDD" id="cd01347">
    <property type="entry name" value="ligand_gated_channel"/>
    <property type="match status" value="1"/>
</dbReference>
<evidence type="ECO:0000256" key="9">
    <source>
        <dbReference type="ARBA" id="ARBA00023237"/>
    </source>
</evidence>
<dbReference type="NCBIfam" id="NF010048">
    <property type="entry name" value="PRK13524.1"/>
    <property type="match status" value="1"/>
</dbReference>
<keyword evidence="4 10" id="KW-1134">Transmembrane beta strand</keyword>
<evidence type="ECO:0000256" key="5">
    <source>
        <dbReference type="ARBA" id="ARBA00022692"/>
    </source>
</evidence>
<dbReference type="InterPro" id="IPR000531">
    <property type="entry name" value="Beta-barrel_TonB"/>
</dbReference>
<evidence type="ECO:0000313" key="15">
    <source>
        <dbReference type="EMBL" id="MFC3628012.1"/>
    </source>
</evidence>
<dbReference type="Pfam" id="PF00593">
    <property type="entry name" value="TonB_dep_Rec_b-barrel"/>
    <property type="match status" value="1"/>
</dbReference>
<dbReference type="RefSeq" id="WP_377758468.1">
    <property type="nucleotide sequence ID" value="NZ_JBHRXY010000001.1"/>
</dbReference>
<protein>
    <submittedName>
        <fullName evidence="15">FepA family TonB-dependent siderophore receptor</fullName>
    </submittedName>
</protein>
<organism evidence="15 16">
    <name type="scientific">Paracoccus angustae</name>
    <dbReference type="NCBI Taxonomy" id="1671480"/>
    <lineage>
        <taxon>Bacteria</taxon>
        <taxon>Pseudomonadati</taxon>
        <taxon>Pseudomonadota</taxon>
        <taxon>Alphaproteobacteria</taxon>
        <taxon>Rhodobacterales</taxon>
        <taxon>Paracoccaceae</taxon>
        <taxon>Paracoccus</taxon>
    </lineage>
</organism>
<dbReference type="InterPro" id="IPR012910">
    <property type="entry name" value="Plug_dom"/>
</dbReference>
<keyword evidence="5 10" id="KW-0812">Transmembrane</keyword>
<proteinExistence type="inferred from homology"/>
<dbReference type="InterPro" id="IPR058134">
    <property type="entry name" value="PirA/FepA/PfeA"/>
</dbReference>
<evidence type="ECO:0000256" key="3">
    <source>
        <dbReference type="ARBA" id="ARBA00022448"/>
    </source>
</evidence>
<evidence type="ECO:0000256" key="10">
    <source>
        <dbReference type="PROSITE-ProRule" id="PRU01360"/>
    </source>
</evidence>
<accession>A0ABV7TZ13</accession>